<proteinExistence type="predicted"/>
<evidence type="ECO:0000256" key="1">
    <source>
        <dbReference type="ARBA" id="ARBA00022723"/>
    </source>
</evidence>
<dbReference type="PROSITE" id="PS00482">
    <property type="entry name" value="DIHYDROOROTASE_1"/>
    <property type="match status" value="1"/>
</dbReference>
<feature type="region of interest" description="Disordered" evidence="4">
    <location>
        <begin position="1"/>
        <end position="114"/>
    </location>
</feature>
<keyword evidence="3" id="KW-0665">Pyrimidine biosynthesis</keyword>
<reference evidence="6" key="1">
    <citation type="submission" date="2013-08" db="EMBL/GenBank/DDBJ databases">
        <authorList>
            <person name="Mendez C."/>
            <person name="Richter M."/>
            <person name="Ferrer M."/>
            <person name="Sanchez J."/>
        </authorList>
    </citation>
    <scope>NUCLEOTIDE SEQUENCE</scope>
</reference>
<dbReference type="EC" id="3.5.-.-" evidence="6"/>
<sequence length="255" mass="27146">RYRWSRRGSPNRPGRAPRNGPAREPAVRPSGAPDIGSRKGARSGPRRSRPGRLRSTRRSIRSARSGPWAGNPGREDRVIEAAPPGQQRGHVAPAGRRPVPPARRFRDPAPAATPPTVQIVAGRTWIHGRFETIEVGIDDDGWIRRVAKSLTGAPRRDFGEAVLLPSAVDLHVHFREPGGDPRVESVADGTIEAALGGIGLAADMPNTQPPDRWGWTGWPTAPGGSGAGPRSISCSTRPRPGGIRSPAWAASPAPS</sequence>
<dbReference type="EMBL" id="AUZY01011245">
    <property type="protein sequence ID" value="EQD35595.1"/>
    <property type="molecule type" value="Genomic_DNA"/>
</dbReference>
<dbReference type="Gene3D" id="3.20.20.140">
    <property type="entry name" value="Metal-dependent hydrolases"/>
    <property type="match status" value="1"/>
</dbReference>
<accession>T1A1B7</accession>
<evidence type="ECO:0000259" key="5">
    <source>
        <dbReference type="Pfam" id="PF12890"/>
    </source>
</evidence>
<dbReference type="GO" id="GO:0046872">
    <property type="term" value="F:metal ion binding"/>
    <property type="evidence" value="ECO:0007669"/>
    <property type="project" value="UniProtKB-KW"/>
</dbReference>
<feature type="compositionally biased region" description="Low complexity" evidence="4">
    <location>
        <begin position="212"/>
        <end position="222"/>
    </location>
</feature>
<dbReference type="GO" id="GO:0006145">
    <property type="term" value="P:purine nucleobase catabolic process"/>
    <property type="evidence" value="ECO:0007669"/>
    <property type="project" value="TreeGrafter"/>
</dbReference>
<evidence type="ECO:0000256" key="4">
    <source>
        <dbReference type="SAM" id="MobiDB-lite"/>
    </source>
</evidence>
<dbReference type="GO" id="GO:0004038">
    <property type="term" value="F:allantoinase activity"/>
    <property type="evidence" value="ECO:0007669"/>
    <property type="project" value="TreeGrafter"/>
</dbReference>
<reference evidence="6" key="2">
    <citation type="journal article" date="2014" name="ISME J.">
        <title>Microbial stratification in low pH oxic and suboxic macroscopic growths along an acid mine drainage.</title>
        <authorList>
            <person name="Mendez-Garcia C."/>
            <person name="Mesa V."/>
            <person name="Sprenger R.R."/>
            <person name="Richter M."/>
            <person name="Diez M.S."/>
            <person name="Solano J."/>
            <person name="Bargiela R."/>
            <person name="Golyshina O.V."/>
            <person name="Manteca A."/>
            <person name="Ramos J.L."/>
            <person name="Gallego J.R."/>
            <person name="Llorente I."/>
            <person name="Martins Dos Santos V.A."/>
            <person name="Jensen O.N."/>
            <person name="Pelaez A.I."/>
            <person name="Sanchez J."/>
            <person name="Ferrer M."/>
        </authorList>
    </citation>
    <scope>NUCLEOTIDE SEQUENCE</scope>
</reference>
<dbReference type="GO" id="GO:0005737">
    <property type="term" value="C:cytoplasm"/>
    <property type="evidence" value="ECO:0007669"/>
    <property type="project" value="TreeGrafter"/>
</dbReference>
<feature type="compositionally biased region" description="Low complexity" evidence="4">
    <location>
        <begin position="245"/>
        <end position="255"/>
    </location>
</feature>
<dbReference type="AlphaFoldDB" id="T1A1B7"/>
<protein>
    <submittedName>
        <fullName evidence="6">Amidohydrolase 1 domain protein</fullName>
        <ecNumber evidence="6">3.5.-.-</ecNumber>
    </submittedName>
</protein>
<dbReference type="InterPro" id="IPR032466">
    <property type="entry name" value="Metal_Hydrolase"/>
</dbReference>
<dbReference type="PANTHER" id="PTHR43668:SF2">
    <property type="entry name" value="ALLANTOINASE"/>
    <property type="match status" value="1"/>
</dbReference>
<feature type="non-terminal residue" evidence="6">
    <location>
        <position position="1"/>
    </location>
</feature>
<dbReference type="PANTHER" id="PTHR43668">
    <property type="entry name" value="ALLANTOINASE"/>
    <property type="match status" value="1"/>
</dbReference>
<feature type="compositionally biased region" description="Low complexity" evidence="4">
    <location>
        <begin position="7"/>
        <end position="23"/>
    </location>
</feature>
<dbReference type="InterPro" id="IPR002195">
    <property type="entry name" value="Dihydroorotase_CS"/>
</dbReference>
<keyword evidence="1" id="KW-0479">Metal-binding</keyword>
<evidence type="ECO:0000313" key="6">
    <source>
        <dbReference type="EMBL" id="EQD35595.1"/>
    </source>
</evidence>
<keyword evidence="2 6" id="KW-0378">Hydrolase</keyword>
<feature type="non-terminal residue" evidence="6">
    <location>
        <position position="255"/>
    </location>
</feature>
<dbReference type="Pfam" id="PF12890">
    <property type="entry name" value="DHOase"/>
    <property type="match status" value="1"/>
</dbReference>
<feature type="compositionally biased region" description="Basic residues" evidence="4">
    <location>
        <begin position="39"/>
        <end position="61"/>
    </location>
</feature>
<comment type="caution">
    <text evidence="6">The sequence shown here is derived from an EMBL/GenBank/DDBJ whole genome shotgun (WGS) entry which is preliminary data.</text>
</comment>
<dbReference type="InterPro" id="IPR024403">
    <property type="entry name" value="DHOase_cat"/>
</dbReference>
<feature type="region of interest" description="Disordered" evidence="4">
    <location>
        <begin position="211"/>
        <end position="255"/>
    </location>
</feature>
<organism evidence="6">
    <name type="scientific">mine drainage metagenome</name>
    <dbReference type="NCBI Taxonomy" id="410659"/>
    <lineage>
        <taxon>unclassified sequences</taxon>
        <taxon>metagenomes</taxon>
        <taxon>ecological metagenomes</taxon>
    </lineage>
</organism>
<dbReference type="InterPro" id="IPR050138">
    <property type="entry name" value="DHOase/Allantoinase_Hydrolase"/>
</dbReference>
<gene>
    <name evidence="6" type="ORF">B1B_16865</name>
</gene>
<evidence type="ECO:0000256" key="2">
    <source>
        <dbReference type="ARBA" id="ARBA00022801"/>
    </source>
</evidence>
<name>T1A1B7_9ZZZZ</name>
<dbReference type="SUPFAM" id="SSF51556">
    <property type="entry name" value="Metallo-dependent hydrolases"/>
    <property type="match status" value="1"/>
</dbReference>
<feature type="domain" description="Dihydroorotase catalytic" evidence="5">
    <location>
        <begin position="162"/>
        <end position="217"/>
    </location>
</feature>
<evidence type="ECO:0000256" key="3">
    <source>
        <dbReference type="ARBA" id="ARBA00022975"/>
    </source>
</evidence>